<dbReference type="Pfam" id="PF00995">
    <property type="entry name" value="Sec1"/>
    <property type="match status" value="1"/>
</dbReference>
<dbReference type="EMBL" id="LT598468">
    <property type="protein sequence ID" value="SCV04605.1"/>
    <property type="molecule type" value="Genomic_DNA"/>
</dbReference>
<dbReference type="PIRSF" id="PIRSF005715">
    <property type="entry name" value="VPS45_Sec1"/>
    <property type="match status" value="1"/>
</dbReference>
<evidence type="ECO:0000313" key="4">
    <source>
        <dbReference type="Proteomes" id="UP000191024"/>
    </source>
</evidence>
<gene>
    <name evidence="3" type="ORF">LAMI_0H17480G</name>
</gene>
<organism evidence="3 4">
    <name type="scientific">Lachancea mirantina</name>
    <dbReference type="NCBI Taxonomy" id="1230905"/>
    <lineage>
        <taxon>Eukaryota</taxon>
        <taxon>Fungi</taxon>
        <taxon>Dikarya</taxon>
        <taxon>Ascomycota</taxon>
        <taxon>Saccharomycotina</taxon>
        <taxon>Saccharomycetes</taxon>
        <taxon>Saccharomycetales</taxon>
        <taxon>Saccharomycetaceae</taxon>
        <taxon>Lachancea</taxon>
    </lineage>
</organism>
<proteinExistence type="inferred from homology"/>
<dbReference type="InterPro" id="IPR043154">
    <property type="entry name" value="Sec-1-like_dom1"/>
</dbReference>
<reference evidence="4" key="1">
    <citation type="submission" date="2016-03" db="EMBL/GenBank/DDBJ databases">
        <authorList>
            <person name="Devillers H."/>
        </authorList>
    </citation>
    <scope>NUCLEOTIDE SEQUENCE [LARGE SCALE GENOMIC DNA]</scope>
</reference>
<dbReference type="STRING" id="1230905.A0A1G4KJG9"/>
<dbReference type="Gene3D" id="3.40.50.1910">
    <property type="match status" value="1"/>
</dbReference>
<dbReference type="Proteomes" id="UP000191024">
    <property type="component" value="Chromosome H"/>
</dbReference>
<protein>
    <submittedName>
        <fullName evidence="3">LAMI_0H17480g1_1</fullName>
    </submittedName>
</protein>
<dbReference type="GO" id="GO:0016192">
    <property type="term" value="P:vesicle-mediated transport"/>
    <property type="evidence" value="ECO:0007669"/>
    <property type="project" value="InterPro"/>
</dbReference>
<comment type="similarity">
    <text evidence="1">Belongs to the STXBP/unc-18/SEC1 family.</text>
</comment>
<dbReference type="InterPro" id="IPR043127">
    <property type="entry name" value="Sec-1-like_dom3a"/>
</dbReference>
<dbReference type="PANTHER" id="PTHR11679">
    <property type="entry name" value="VESICLE PROTEIN SORTING-ASSOCIATED"/>
    <property type="match status" value="1"/>
</dbReference>
<evidence type="ECO:0000256" key="1">
    <source>
        <dbReference type="ARBA" id="ARBA00009884"/>
    </source>
</evidence>
<evidence type="ECO:0000256" key="2">
    <source>
        <dbReference type="SAM" id="MobiDB-lite"/>
    </source>
</evidence>
<sequence>MSNLIELQRNYVLSFISDIQTQHNLKFLIIDEAVDDLLSYLFLKRSELLSYVTAIEKIDSRDRKGQPSVEAIYFLKPSKFNINCMDADFSNRPPKYKAAQVRFLPGFEDHLVKFYHSKRYLTQYTSSLAEVRCAFIPRESQFFQTLGIDQPLLMYYNQNCHDLIERNIKRAVESLLNICIITGEYPVVRYSQPTSLVYETSAATILAKKLAFEFQNALDEYARNDEDFPPPSPRPRSIMIIADRSVDPFSMVLHDFTYQAMAYDAVPSVDTATDTYHYAAENELGEQEEKHGLLRELVDADWIALRHQHILDASEYLSAKINELIAKNPLLVDRTNVKSTTDMLSVVAHLKDFDEDRRRVTLHRKLIDQCLKINDERHLAELAEFEQNLAGLGLDANGERVKHLTEALLQVLMDKHANLTDKVRYIISYALYRGGIIELDLVKLLSFMGVPSGHAFFDHFLTLFRNFEYLGFKLVKSEPGNKSFKKEWFHESIVNDPNVYNTSRFVPAVGNNLSKIISNPLLLSEEAFPYVKDKPIEVISPEIAEDSAFLNSSSSLKNPRHKASWTRSTTQFRAPRQRFFYYCIGGITYSEVASAYAQGLLKNRDVFVGSDGIMTPLECMQAIEKLSEPRNHLGLKDDRPEREVVPEFLFDRASTVPAASQHVHTVSHQRANNDSSPVMPAPPPSKEKEKKRSKLAKILRSK</sequence>
<accession>A0A1G4KJG9</accession>
<feature type="region of interest" description="Disordered" evidence="2">
    <location>
        <begin position="659"/>
        <end position="702"/>
    </location>
</feature>
<dbReference type="AlphaFoldDB" id="A0A1G4KJG9"/>
<dbReference type="Gene3D" id="3.90.830.10">
    <property type="entry name" value="Syntaxin Binding Protein 1, Chain A, domain 2"/>
    <property type="match status" value="1"/>
</dbReference>
<feature type="compositionally biased region" description="Basic residues" evidence="2">
    <location>
        <begin position="691"/>
        <end position="702"/>
    </location>
</feature>
<dbReference type="OrthoDB" id="2228at2759"/>
<dbReference type="InterPro" id="IPR036045">
    <property type="entry name" value="Sec1-like_sf"/>
</dbReference>
<name>A0A1G4KJG9_9SACH</name>
<evidence type="ECO:0000313" key="3">
    <source>
        <dbReference type="EMBL" id="SCV04605.1"/>
    </source>
</evidence>
<dbReference type="SUPFAM" id="SSF56815">
    <property type="entry name" value="Sec1/munc18-like (SM) proteins"/>
    <property type="match status" value="1"/>
</dbReference>
<dbReference type="InterPro" id="IPR001619">
    <property type="entry name" value="Sec1-like"/>
</dbReference>
<dbReference type="Gene3D" id="1.25.40.60">
    <property type="match status" value="1"/>
</dbReference>
<keyword evidence="4" id="KW-1185">Reference proteome</keyword>
<feature type="compositionally biased region" description="Polar residues" evidence="2">
    <location>
        <begin position="662"/>
        <end position="676"/>
    </location>
</feature>
<dbReference type="Gene3D" id="3.40.50.2060">
    <property type="match status" value="1"/>
</dbReference>
<dbReference type="InterPro" id="IPR027482">
    <property type="entry name" value="Sec1-like_dom2"/>
</dbReference>